<dbReference type="EMBL" id="CAXLJL010000157">
    <property type="protein sequence ID" value="CAL5133807.1"/>
    <property type="molecule type" value="Genomic_DNA"/>
</dbReference>
<evidence type="ECO:0000259" key="2">
    <source>
        <dbReference type="Pfam" id="PF04909"/>
    </source>
</evidence>
<evidence type="ECO:0000313" key="3">
    <source>
        <dbReference type="EMBL" id="CAL5133807.1"/>
    </source>
</evidence>
<proteinExistence type="inferred from homology"/>
<feature type="domain" description="Amidohydrolase-related" evidence="2">
    <location>
        <begin position="131"/>
        <end position="415"/>
    </location>
</feature>
<sequence length="496" mass="55517">MDHVLQRVLHDQQHIHDISIPQIRRRALSLRLHCPPHVYDEEKNYICQQLGSELVGARSRCDWAENNNPDGFIGPLCRAEYEQLHPRTDKPDLLAEVEAEANEDIEFERTDEREATQAAREAWAPIQPPYIDAHFSTWTLSPSVSLSQMYLGGKIPPPSSASWGSKLQRDFTADDYEEEMKYMRARAEAEVKYEIGELCPIRYAIHVQVASTYAESLMVSSLAEEYYCIAGYVGWCDLSDPSLPDHLQRLTTDPLLVGLRYDVSDIDGDYLLDQMIDSNFAAIEYLGLPFDLAIGPHQLRHACHLAYRHPKLKLVLNHCGLPIDYCASRPGENLALSNWRSDLDYLSRYPNVMCKVTGATGCVSKTANPEVVNHWCAASAISHSISCFGPDRCIFGSGWPLCRLISSTETGWPEQANLAKDMESGEVPGEIAAKRTRGSVPLSVLNLWEAARLVEYAMGEAGYGSVEDKNKIFSMNAQSVYSLSIRPYGSCPSVSH</sequence>
<dbReference type="InterPro" id="IPR006680">
    <property type="entry name" value="Amidohydro-rel"/>
</dbReference>
<protein>
    <recommendedName>
        <fullName evidence="2">Amidohydrolase-related domain-containing protein</fullName>
    </recommendedName>
</protein>
<comment type="caution">
    <text evidence="3">The sequence shown here is derived from an EMBL/GenBank/DDBJ whole genome shotgun (WGS) entry which is preliminary data.</text>
</comment>
<dbReference type="PANTHER" id="PTHR43569">
    <property type="entry name" value="AMIDOHYDROLASE"/>
    <property type="match status" value="1"/>
</dbReference>
<dbReference type="PANTHER" id="PTHR43569:SF2">
    <property type="entry name" value="AMIDOHYDROLASE-RELATED DOMAIN-CONTAINING PROTEIN"/>
    <property type="match status" value="1"/>
</dbReference>
<dbReference type="SUPFAM" id="SSF51556">
    <property type="entry name" value="Metallo-dependent hydrolases"/>
    <property type="match status" value="1"/>
</dbReference>
<dbReference type="InterPro" id="IPR052350">
    <property type="entry name" value="Metallo-dep_Lactonases"/>
</dbReference>
<evidence type="ECO:0000313" key="4">
    <source>
        <dbReference type="Proteomes" id="UP001497525"/>
    </source>
</evidence>
<dbReference type="InterPro" id="IPR032466">
    <property type="entry name" value="Metal_Hydrolase"/>
</dbReference>
<gene>
    <name evidence="3" type="ORF">CDAUBV1_LOCUS7044</name>
</gene>
<accession>A0AAV2TEB1</accession>
<dbReference type="AlphaFoldDB" id="A0AAV2TEB1"/>
<comment type="similarity">
    <text evidence="1">Belongs to the metallo-dependent hydrolases superfamily.</text>
</comment>
<dbReference type="Proteomes" id="UP001497525">
    <property type="component" value="Unassembled WGS sequence"/>
</dbReference>
<evidence type="ECO:0000256" key="1">
    <source>
        <dbReference type="ARBA" id="ARBA00038310"/>
    </source>
</evidence>
<name>A0AAV2TEB1_CALDB</name>
<dbReference type="Gene3D" id="3.20.20.140">
    <property type="entry name" value="Metal-dependent hydrolases"/>
    <property type="match status" value="1"/>
</dbReference>
<dbReference type="Pfam" id="PF04909">
    <property type="entry name" value="Amidohydro_2"/>
    <property type="match status" value="1"/>
</dbReference>
<organism evidence="3 4">
    <name type="scientific">Calicophoron daubneyi</name>
    <name type="common">Rumen fluke</name>
    <name type="synonym">Paramphistomum daubneyi</name>
    <dbReference type="NCBI Taxonomy" id="300641"/>
    <lineage>
        <taxon>Eukaryota</taxon>
        <taxon>Metazoa</taxon>
        <taxon>Spiralia</taxon>
        <taxon>Lophotrochozoa</taxon>
        <taxon>Platyhelminthes</taxon>
        <taxon>Trematoda</taxon>
        <taxon>Digenea</taxon>
        <taxon>Plagiorchiida</taxon>
        <taxon>Pronocephalata</taxon>
        <taxon>Paramphistomoidea</taxon>
        <taxon>Paramphistomidae</taxon>
        <taxon>Calicophoron</taxon>
    </lineage>
</organism>
<dbReference type="GO" id="GO:0016787">
    <property type="term" value="F:hydrolase activity"/>
    <property type="evidence" value="ECO:0007669"/>
    <property type="project" value="InterPro"/>
</dbReference>
<reference evidence="3" key="1">
    <citation type="submission" date="2024-06" db="EMBL/GenBank/DDBJ databases">
        <authorList>
            <person name="Liu X."/>
            <person name="Lenzi L."/>
            <person name="Haldenby T S."/>
            <person name="Uol C."/>
        </authorList>
    </citation>
    <scope>NUCLEOTIDE SEQUENCE</scope>
</reference>